<organism evidence="3">
    <name type="scientific">hydrothermal vent metagenome</name>
    <dbReference type="NCBI Taxonomy" id="652676"/>
    <lineage>
        <taxon>unclassified sequences</taxon>
        <taxon>metagenomes</taxon>
        <taxon>ecological metagenomes</taxon>
    </lineage>
</organism>
<feature type="coiled-coil region" evidence="1">
    <location>
        <begin position="516"/>
        <end position="621"/>
    </location>
</feature>
<evidence type="ECO:0000256" key="1">
    <source>
        <dbReference type="SAM" id="Coils"/>
    </source>
</evidence>
<feature type="transmembrane region" description="Helical" evidence="2">
    <location>
        <begin position="60"/>
        <end position="80"/>
    </location>
</feature>
<feature type="coiled-coil region" evidence="1">
    <location>
        <begin position="681"/>
        <end position="708"/>
    </location>
</feature>
<keyword evidence="2" id="KW-1133">Transmembrane helix</keyword>
<feature type="transmembrane region" description="Helical" evidence="2">
    <location>
        <begin position="155"/>
        <end position="173"/>
    </location>
</feature>
<accession>A0A3B0TML5</accession>
<gene>
    <name evidence="3" type="ORF">MNBD_BACTEROID01-1078</name>
</gene>
<dbReference type="AlphaFoldDB" id="A0A3B0TML5"/>
<feature type="transmembrane region" description="Helical" evidence="2">
    <location>
        <begin position="21"/>
        <end position="48"/>
    </location>
</feature>
<feature type="coiled-coil region" evidence="1">
    <location>
        <begin position="1010"/>
        <end position="1041"/>
    </location>
</feature>
<dbReference type="EMBL" id="UOEP01000095">
    <property type="protein sequence ID" value="VAW19198.1"/>
    <property type="molecule type" value="Genomic_DNA"/>
</dbReference>
<keyword evidence="2" id="KW-0812">Transmembrane</keyword>
<evidence type="ECO:0000313" key="3">
    <source>
        <dbReference type="EMBL" id="VAW19198.1"/>
    </source>
</evidence>
<protein>
    <recommendedName>
        <fullName evidence="4">Liver stage antigen</fullName>
    </recommendedName>
</protein>
<evidence type="ECO:0000256" key="2">
    <source>
        <dbReference type="SAM" id="Phobius"/>
    </source>
</evidence>
<sequence>MTDNFKILVNRLNKFRKRYYLFKLLRGTLLTLVLSLVVYFVVSLIEYYSYLPPHVRLVEFYTLIIFLVVIVFTYMFLPFLKLMRITKQISYQKLNSIIVDYFPEIKDKLLNIIELADSGDSQYSKEILWASIDQKINEIKVFDIKHAVNFKHLRYFLLYFLISAVVIISVAVYKTPVLTESNYRILNYEQNFIKPAPYQFVILNNSLEVTKGENITIRVNCKGNDFPRIVYINIEGNNYLMNEKQEGLFEYTIESCINSFNFFFTDLKYNSKSYSLKILPNPNITSFYISIKPPGYTNLPAQVINNIGDLKIPVGTVLKWSFSCIDTDSLFIDFGKKGRVNAKNVGDSFIIEKNIYNNVNYDILLGNRIIENKNIITYTIDVINDSYPQIQVVRVRDSLHYSKFFFKGAIADDYGFTKLDFHYNVDGNDSIIPLQLFKNLTDQEFYFTFDFNQLNSSSKQIIYYFSVTDNDYINHYKTTTSESFIYKIPTKEEIDLYDKEKFKSIEDFIMQSHDLANEIKKDLKNLKLKNLNANTTNWEKSQLVNDIINKKKMLEELVNQAKKNNMELNDYMNSFDKQSNEIIQKQEQLEKLLDEIFTDELKDLLEEFAELANEFDNNKLNRLSDDLDMSMDDLSKQLDRNLEILRKMKVEQKLQNIIDKTYQLSNDEESLAKRLSIDKDFNKAIEKNTEYEDDFKLLQQQLNDALELNNKLEKPVNFDDFDIEFDEIIKSFDNTNEQIKKKNRKKSARGLQRSSEQLKNLAFNMKQMLELNTMRQNRENIENLKQILSNLLILSFGQEDILKGLSNIRQNDPVLNELTRAQDNLQMQSVVIKDSLYALAKRIPQISPVVNNELLSMELNLGKSIASLEEGLIPGARGRQQFVITAANNLALLLSDILKQIQDQMANAMPGDQECENPGGKGSKMDLLKQSSEGIKQQLKKMIEELKKGDSGQMSKMLGQSLMQHEMMQMMLRELINNGSVGSDATNLLKQIDKMLEQNREELVNKNISAQTLMRQNQILTRLLQAERAEMERDIEDKRESETAAEDFYSNPVKYFEYNKKGNIEIEKLKYKANKLNYYYNKKFKQYLNNVKDKSVAE</sequence>
<proteinExistence type="predicted"/>
<keyword evidence="1" id="KW-0175">Coiled coil</keyword>
<keyword evidence="2" id="KW-0472">Membrane</keyword>
<reference evidence="3" key="1">
    <citation type="submission" date="2018-06" db="EMBL/GenBank/DDBJ databases">
        <authorList>
            <person name="Zhirakovskaya E."/>
        </authorList>
    </citation>
    <scope>NUCLEOTIDE SEQUENCE</scope>
</reference>
<evidence type="ECO:0008006" key="4">
    <source>
        <dbReference type="Google" id="ProtNLM"/>
    </source>
</evidence>
<name>A0A3B0TML5_9ZZZZ</name>